<dbReference type="Proteomes" id="UP001215598">
    <property type="component" value="Unassembled WGS sequence"/>
</dbReference>
<name>A0AAD7JQL4_9AGAR</name>
<accession>A0AAD7JQL4</accession>
<reference evidence="1" key="1">
    <citation type="submission" date="2023-03" db="EMBL/GenBank/DDBJ databases">
        <title>Massive genome expansion in bonnet fungi (Mycena s.s.) driven by repeated elements and novel gene families across ecological guilds.</title>
        <authorList>
            <consortium name="Lawrence Berkeley National Laboratory"/>
            <person name="Harder C.B."/>
            <person name="Miyauchi S."/>
            <person name="Viragh M."/>
            <person name="Kuo A."/>
            <person name="Thoen E."/>
            <person name="Andreopoulos B."/>
            <person name="Lu D."/>
            <person name="Skrede I."/>
            <person name="Drula E."/>
            <person name="Henrissat B."/>
            <person name="Morin E."/>
            <person name="Kohler A."/>
            <person name="Barry K."/>
            <person name="LaButti K."/>
            <person name="Morin E."/>
            <person name="Salamov A."/>
            <person name="Lipzen A."/>
            <person name="Mereny Z."/>
            <person name="Hegedus B."/>
            <person name="Baldrian P."/>
            <person name="Stursova M."/>
            <person name="Weitz H."/>
            <person name="Taylor A."/>
            <person name="Grigoriev I.V."/>
            <person name="Nagy L.G."/>
            <person name="Martin F."/>
            <person name="Kauserud H."/>
        </authorList>
    </citation>
    <scope>NUCLEOTIDE SEQUENCE</scope>
    <source>
        <strain evidence="1">CBHHK182m</strain>
    </source>
</reference>
<gene>
    <name evidence="1" type="ORF">B0H16DRAFT_1715548</name>
</gene>
<dbReference type="EMBL" id="JARKIB010000017">
    <property type="protein sequence ID" value="KAJ7769906.1"/>
    <property type="molecule type" value="Genomic_DNA"/>
</dbReference>
<sequence>MPHRYLRLESLSILPISIRRFATPAANGSLPDLQRLVDALEGCGHEDKYTHSLPVFYSNLDPARIPNEESLTTDNVKAALLCFDGLQNIDQKQQDALSDDFAHQNVTMDALFFVRSFRRNEDARLLIDETVGVRALLMEAWILLLESKDPEPEQHPQFPDLAATLRDMPWDEPAHVAEVVDGCGGVEHFALRTMQTINIFVTPTISREPDTTVSVSERTLLVFKDILPFFRALTRDEIAQAFVSANVHDAVMSALVACTYSRPQRPDTPGVVLHCFDVLFELVPWPHVMKSSLRIGLLGSFIYAANLPLDTHSHRMIGLRAILTKILPALTVHPAILLELEKVLPGVEKLFTPEIRQSWIFEHLHKFMTLAHDRIELLNQLRSNAPLRACDNMDVGL</sequence>
<organism evidence="1 2">
    <name type="scientific">Mycena metata</name>
    <dbReference type="NCBI Taxonomy" id="1033252"/>
    <lineage>
        <taxon>Eukaryota</taxon>
        <taxon>Fungi</taxon>
        <taxon>Dikarya</taxon>
        <taxon>Basidiomycota</taxon>
        <taxon>Agaricomycotina</taxon>
        <taxon>Agaricomycetes</taxon>
        <taxon>Agaricomycetidae</taxon>
        <taxon>Agaricales</taxon>
        <taxon>Marasmiineae</taxon>
        <taxon>Mycenaceae</taxon>
        <taxon>Mycena</taxon>
    </lineage>
</organism>
<dbReference type="AlphaFoldDB" id="A0AAD7JQL4"/>
<protein>
    <submittedName>
        <fullName evidence="1">Uncharacterized protein</fullName>
    </submittedName>
</protein>
<keyword evidence="2" id="KW-1185">Reference proteome</keyword>
<evidence type="ECO:0000313" key="1">
    <source>
        <dbReference type="EMBL" id="KAJ7769906.1"/>
    </source>
</evidence>
<comment type="caution">
    <text evidence="1">The sequence shown here is derived from an EMBL/GenBank/DDBJ whole genome shotgun (WGS) entry which is preliminary data.</text>
</comment>
<evidence type="ECO:0000313" key="2">
    <source>
        <dbReference type="Proteomes" id="UP001215598"/>
    </source>
</evidence>
<proteinExistence type="predicted"/>